<evidence type="ECO:0000256" key="1">
    <source>
        <dbReference type="SAM" id="SignalP"/>
    </source>
</evidence>
<feature type="domain" description="Metallo-beta-lactamase" evidence="2">
    <location>
        <begin position="71"/>
        <end position="230"/>
    </location>
</feature>
<dbReference type="InterPro" id="IPR001279">
    <property type="entry name" value="Metallo-B-lactamas"/>
</dbReference>
<dbReference type="PANTHER" id="PTHR46018:SF2">
    <property type="entry name" value="ZINC PHOSPHODIESTERASE ELAC PROTEIN 1"/>
    <property type="match status" value="1"/>
</dbReference>
<dbReference type="Pfam" id="PF00753">
    <property type="entry name" value="Lactamase_B"/>
    <property type="match status" value="1"/>
</dbReference>
<dbReference type="Gene3D" id="3.60.15.10">
    <property type="entry name" value="Ribonuclease Z/Hydroxyacylglutathione hydrolase-like"/>
    <property type="match status" value="1"/>
</dbReference>
<name>A0AB39XM48_9BRAD</name>
<dbReference type="GO" id="GO:0042781">
    <property type="term" value="F:3'-tRNA processing endoribonuclease activity"/>
    <property type="evidence" value="ECO:0007669"/>
    <property type="project" value="TreeGrafter"/>
</dbReference>
<dbReference type="EMBL" id="CP165734">
    <property type="protein sequence ID" value="XDV57951.1"/>
    <property type="molecule type" value="Genomic_DNA"/>
</dbReference>
<reference evidence="3" key="1">
    <citation type="submission" date="2024-08" db="EMBL/GenBank/DDBJ databases">
        <authorList>
            <person name="Chaddad Z."/>
            <person name="Lamrabet M."/>
            <person name="Bouhnik O."/>
            <person name="Alami S."/>
            <person name="Wipf D."/>
            <person name="Courty P.E."/>
            <person name="Missbah El Idrissi M."/>
        </authorList>
    </citation>
    <scope>NUCLEOTIDE SEQUENCE</scope>
    <source>
        <strain evidence="3">LLZ17</strain>
    </source>
</reference>
<gene>
    <name evidence="3" type="ORF">AB8Z38_36775</name>
</gene>
<dbReference type="RefSeq" id="WP_369722412.1">
    <property type="nucleotide sequence ID" value="NZ_CP165734.1"/>
</dbReference>
<evidence type="ECO:0000259" key="2">
    <source>
        <dbReference type="Pfam" id="PF00753"/>
    </source>
</evidence>
<accession>A0AB39XM48</accession>
<protein>
    <submittedName>
        <fullName evidence="3">MBL fold metallo-hydrolase</fullName>
    </submittedName>
</protein>
<dbReference type="SUPFAM" id="SSF56281">
    <property type="entry name" value="Metallo-hydrolase/oxidoreductase"/>
    <property type="match status" value="1"/>
</dbReference>
<organism evidence="3">
    <name type="scientific">Bradyrhizobium sp. LLZ17</name>
    <dbReference type="NCBI Taxonomy" id="3239388"/>
    <lineage>
        <taxon>Bacteria</taxon>
        <taxon>Pseudomonadati</taxon>
        <taxon>Pseudomonadota</taxon>
        <taxon>Alphaproteobacteria</taxon>
        <taxon>Hyphomicrobiales</taxon>
        <taxon>Nitrobacteraceae</taxon>
        <taxon>Bradyrhizobium</taxon>
    </lineage>
</organism>
<evidence type="ECO:0000313" key="3">
    <source>
        <dbReference type="EMBL" id="XDV57951.1"/>
    </source>
</evidence>
<feature type="signal peptide" evidence="1">
    <location>
        <begin position="1"/>
        <end position="25"/>
    </location>
</feature>
<keyword evidence="1" id="KW-0732">Signal</keyword>
<dbReference type="PANTHER" id="PTHR46018">
    <property type="entry name" value="ZINC PHOSPHODIESTERASE ELAC PROTEIN 1"/>
    <property type="match status" value="1"/>
</dbReference>
<sequence>MKRFTFATVLVATVGYLTGVVTAHAAPCMTVTLTGTAGGPQQPFNGLASAGTLVRYGEDGNNCGALKLQFDAGRGTTMRLSQLGVGTEQINAVFFTHMHGDHTEGFFDLVQSRWAFHGTGPKIDAVCSADAASTQDFIVSCKKFVAHLADAFIQSGEIAQRHSEVKDRTAGGPSELINTITFEPSEEPQTVWTSGDVTVSAIRATHIPGNVAYRVDTPVGSVVIGGDAVNDVLAPPRNWSTSDQVEKLAKGADIIVHSVIHPIMGPGKGSDMYPYAYYRQSTAPDVGAMAKRAGSKYLILTHLIPPIGAAQQYPFKVPGKPLTEADYRDAAQEGGFTGTIVVGTDLASLRLPAK</sequence>
<dbReference type="AlphaFoldDB" id="A0AB39XM48"/>
<proteinExistence type="predicted"/>
<feature type="chain" id="PRO_5044288030" evidence="1">
    <location>
        <begin position="26"/>
        <end position="354"/>
    </location>
</feature>
<dbReference type="InterPro" id="IPR036866">
    <property type="entry name" value="RibonucZ/Hydroxyglut_hydro"/>
</dbReference>